<feature type="transmembrane region" description="Helical" evidence="1">
    <location>
        <begin position="223"/>
        <end position="246"/>
    </location>
</feature>
<reference evidence="2 3" key="1">
    <citation type="submission" date="2020-08" db="EMBL/GenBank/DDBJ databases">
        <title>Genomic Encyclopedia of Type Strains, Phase IV (KMG-IV): sequencing the most valuable type-strain genomes for metagenomic binning, comparative biology and taxonomic classification.</title>
        <authorList>
            <person name="Goeker M."/>
        </authorList>
    </citation>
    <scope>NUCLEOTIDE SEQUENCE [LARGE SCALE GENOMIC DNA]</scope>
    <source>
        <strain evidence="2 3">DSM 103377</strain>
    </source>
</reference>
<gene>
    <name evidence="2" type="ORF">FHS89_001702</name>
</gene>
<evidence type="ECO:0000313" key="3">
    <source>
        <dbReference type="Proteomes" id="UP000553766"/>
    </source>
</evidence>
<keyword evidence="1" id="KW-0812">Transmembrane</keyword>
<keyword evidence="3" id="KW-1185">Reference proteome</keyword>
<keyword evidence="1" id="KW-0472">Membrane</keyword>
<sequence length="328" mass="36530">MVSADEILIQAATLQDETELEIRISRPSGQPEIGKLIFGKIGRVVRHLSTSVDAAFRENVFWRVGLGECSCSFYKCKIGIIEFDSRAKTVELKNCEIGQIEFKNQKPVDNLKVVIENCSIGTFLFPRELNAHSIEIKGSTTFDRSVVLGGIEEVLLKGFKAPNRASFAYLADWANRRNDSALAHIARRNELAIEQVQETGLTKRILWFWGFFSDFGFSPVRPLYWLLLLFGLSFVLILLTGASVALSDAQLVGWRTSLVLCDPWSGLRIAAVGALEPVISPFATLSSRRMVVPDSSWVAAFQTFQGVFSAGMILLSGFAIRRRFKVSQ</sequence>
<evidence type="ECO:0000313" key="2">
    <source>
        <dbReference type="EMBL" id="MBB5515690.1"/>
    </source>
</evidence>
<dbReference type="RefSeq" id="WP_184010588.1">
    <property type="nucleotide sequence ID" value="NZ_JACIJS010000004.1"/>
</dbReference>
<dbReference type="EMBL" id="JACIJS010000004">
    <property type="protein sequence ID" value="MBB5515690.1"/>
    <property type="molecule type" value="Genomic_DNA"/>
</dbReference>
<organism evidence="2 3">
    <name type="scientific">Rubricella aquisinus</name>
    <dbReference type="NCBI Taxonomy" id="2028108"/>
    <lineage>
        <taxon>Bacteria</taxon>
        <taxon>Pseudomonadati</taxon>
        <taxon>Pseudomonadota</taxon>
        <taxon>Alphaproteobacteria</taxon>
        <taxon>Rhodobacterales</taxon>
        <taxon>Paracoccaceae</taxon>
        <taxon>Rubricella</taxon>
    </lineage>
</organism>
<name>A0A840WWY4_9RHOB</name>
<comment type="caution">
    <text evidence="2">The sequence shown here is derived from an EMBL/GenBank/DDBJ whole genome shotgun (WGS) entry which is preliminary data.</text>
</comment>
<evidence type="ECO:0000256" key="1">
    <source>
        <dbReference type="SAM" id="Phobius"/>
    </source>
</evidence>
<dbReference type="Proteomes" id="UP000553766">
    <property type="component" value="Unassembled WGS sequence"/>
</dbReference>
<feature type="transmembrane region" description="Helical" evidence="1">
    <location>
        <begin position="297"/>
        <end position="320"/>
    </location>
</feature>
<accession>A0A840WWY4</accession>
<proteinExistence type="predicted"/>
<protein>
    <submittedName>
        <fullName evidence="2">Uncharacterized protein</fullName>
    </submittedName>
</protein>
<dbReference type="AlphaFoldDB" id="A0A840WWY4"/>
<keyword evidence="1" id="KW-1133">Transmembrane helix</keyword>